<dbReference type="Gene3D" id="3.40.1800.20">
    <property type="match status" value="1"/>
</dbReference>
<feature type="region of interest" description="Disordered" evidence="1">
    <location>
        <begin position="180"/>
        <end position="289"/>
    </location>
</feature>
<evidence type="ECO:0008006" key="4">
    <source>
        <dbReference type="Google" id="ProtNLM"/>
    </source>
</evidence>
<evidence type="ECO:0000313" key="2">
    <source>
        <dbReference type="EnsemblMetazoa" id="SCAU001219-PA"/>
    </source>
</evidence>
<gene>
    <name evidence="2" type="primary">106084613</name>
</gene>
<feature type="region of interest" description="Disordered" evidence="1">
    <location>
        <begin position="83"/>
        <end position="117"/>
    </location>
</feature>
<dbReference type="KEGG" id="scac:106084613"/>
<keyword evidence="3" id="KW-1185">Reference proteome</keyword>
<dbReference type="Proteomes" id="UP000095300">
    <property type="component" value="Unassembled WGS sequence"/>
</dbReference>
<name>A0A1I8NQR8_STOCA</name>
<dbReference type="VEuPathDB" id="VectorBase:SCAU001219"/>
<reference evidence="2" key="1">
    <citation type="submission" date="2020-05" db="UniProtKB">
        <authorList>
            <consortium name="EnsemblMetazoa"/>
        </authorList>
    </citation>
    <scope>IDENTIFICATION</scope>
    <source>
        <strain evidence="2">USDA</strain>
    </source>
</reference>
<feature type="compositionally biased region" description="Polar residues" evidence="1">
    <location>
        <begin position="258"/>
        <end position="281"/>
    </location>
</feature>
<feature type="compositionally biased region" description="Polar residues" evidence="1">
    <location>
        <begin position="180"/>
        <end position="194"/>
    </location>
</feature>
<protein>
    <recommendedName>
        <fullName evidence="4">ZAD domain-containing protein</fullName>
    </recommendedName>
</protein>
<dbReference type="AlphaFoldDB" id="A0A1I8NQR8"/>
<organism evidence="2 3">
    <name type="scientific">Stomoxys calcitrans</name>
    <name type="common">Stable fly</name>
    <name type="synonym">Conops calcitrans</name>
    <dbReference type="NCBI Taxonomy" id="35570"/>
    <lineage>
        <taxon>Eukaryota</taxon>
        <taxon>Metazoa</taxon>
        <taxon>Ecdysozoa</taxon>
        <taxon>Arthropoda</taxon>
        <taxon>Hexapoda</taxon>
        <taxon>Insecta</taxon>
        <taxon>Pterygota</taxon>
        <taxon>Neoptera</taxon>
        <taxon>Endopterygota</taxon>
        <taxon>Diptera</taxon>
        <taxon>Brachycera</taxon>
        <taxon>Muscomorpha</taxon>
        <taxon>Muscoidea</taxon>
        <taxon>Muscidae</taxon>
        <taxon>Stomoxys</taxon>
    </lineage>
</organism>
<feature type="compositionally biased region" description="Basic and acidic residues" evidence="1">
    <location>
        <begin position="83"/>
        <end position="96"/>
    </location>
</feature>
<evidence type="ECO:0000313" key="3">
    <source>
        <dbReference type="Proteomes" id="UP000095300"/>
    </source>
</evidence>
<accession>A0A1I8NQR8</accession>
<feature type="compositionally biased region" description="Acidic residues" evidence="1">
    <location>
        <begin position="230"/>
        <end position="244"/>
    </location>
</feature>
<proteinExistence type="predicted"/>
<evidence type="ECO:0000256" key="1">
    <source>
        <dbReference type="SAM" id="MobiDB-lite"/>
    </source>
</evidence>
<feature type="compositionally biased region" description="Basic and acidic residues" evidence="1">
    <location>
        <begin position="210"/>
        <end position="221"/>
    </location>
</feature>
<dbReference type="EnsemblMetazoa" id="SCAU001219-RA">
    <property type="protein sequence ID" value="SCAU001219-PA"/>
    <property type="gene ID" value="SCAU001219"/>
</dbReference>
<sequence length="289" mass="32274">MPAQQNLQSTHDSSMTHMCPAELLDMNRGKHLRNICMDCWSRLFEFHSYQQMVLTAQRKLSLAYKSSMNFGETHMEVIDVEESHDGNAERSKDTSKHKQQKTTKRYHEPAGTIQNSKLAKTQDYQVILSSFDNSYSHLCSNPNEIKISMETSSLDASQNNDSSSKTYGKKATNLNINALSTTNASTRPQDSDSSVKALHGSQCQPRKSKDRFSHKSEKHSNPDCCILSSEDSDNSLDDSEEFDDPIGFFEGGEFENASDLSMESQVPGGSNKSSLLKTNPLNKGCKHSL</sequence>